<feature type="modified residue" description="4-aspartylphosphate" evidence="5">
    <location>
        <position position="59"/>
    </location>
</feature>
<organism evidence="8 9">
    <name type="scientific">Klugiella xanthotipulae</name>
    <dbReference type="NCBI Taxonomy" id="244735"/>
    <lineage>
        <taxon>Bacteria</taxon>
        <taxon>Bacillati</taxon>
        <taxon>Actinomycetota</taxon>
        <taxon>Actinomycetes</taxon>
        <taxon>Micrococcales</taxon>
        <taxon>Microbacteriaceae</taxon>
        <taxon>Klugiella</taxon>
    </lineage>
</organism>
<reference evidence="8 9" key="1">
    <citation type="submission" date="2019-06" db="EMBL/GenBank/DDBJ databases">
        <title>Sequencing the genomes of 1000 actinobacteria strains.</title>
        <authorList>
            <person name="Klenk H.-P."/>
        </authorList>
    </citation>
    <scope>NUCLEOTIDE SEQUENCE [LARGE SCALE GENOMIC DNA]</scope>
    <source>
        <strain evidence="8 9">DSM 18031</strain>
    </source>
</reference>
<protein>
    <submittedName>
        <fullName evidence="8">DNA-binding NarL/FixJ family response regulator</fullName>
    </submittedName>
</protein>
<dbReference type="PROSITE" id="PS50043">
    <property type="entry name" value="HTH_LUXR_2"/>
    <property type="match status" value="1"/>
</dbReference>
<dbReference type="InterPro" id="IPR016032">
    <property type="entry name" value="Sig_transdc_resp-reg_C-effctor"/>
</dbReference>
<dbReference type="Proteomes" id="UP000318331">
    <property type="component" value="Unassembled WGS sequence"/>
</dbReference>
<sequence>MAECQGITLLVVDDQAMVREAIATMLGLSDDFTVIGQASSGEEAVELAAVLLPDVVLMDVSMPGMGGIAAARTILSTPDAPAILALSTFADAEEVTGMVSAGAGGYITKDSGLEQLTAAIRAVALNGRVFDEAAIESLMADSLGLIAPGRACPDLQSVPALGARYNLTKQEVEVWTLIAHGYDNTEISERLFIALSTVKSHINHLFSKLQVGTRREARALFPGTDPVTAGERLRQR</sequence>
<dbReference type="Pfam" id="PF00072">
    <property type="entry name" value="Response_reg"/>
    <property type="match status" value="1"/>
</dbReference>
<dbReference type="SUPFAM" id="SSF52172">
    <property type="entry name" value="CheY-like"/>
    <property type="match status" value="1"/>
</dbReference>
<dbReference type="InterPro" id="IPR058245">
    <property type="entry name" value="NreC/VraR/RcsB-like_REC"/>
</dbReference>
<dbReference type="SMART" id="SM00448">
    <property type="entry name" value="REC"/>
    <property type="match status" value="1"/>
</dbReference>
<keyword evidence="9" id="KW-1185">Reference proteome</keyword>
<evidence type="ECO:0000256" key="2">
    <source>
        <dbReference type="ARBA" id="ARBA00023015"/>
    </source>
</evidence>
<dbReference type="InterPro" id="IPR000792">
    <property type="entry name" value="Tscrpt_reg_LuxR_C"/>
</dbReference>
<name>A0A543HYQ3_9MICO</name>
<dbReference type="PANTHER" id="PTHR43214:SF24">
    <property type="entry name" value="TRANSCRIPTIONAL REGULATORY PROTEIN NARL-RELATED"/>
    <property type="match status" value="1"/>
</dbReference>
<feature type="domain" description="Response regulatory" evidence="7">
    <location>
        <begin position="8"/>
        <end position="124"/>
    </location>
</feature>
<dbReference type="GO" id="GO:0003677">
    <property type="term" value="F:DNA binding"/>
    <property type="evidence" value="ECO:0007669"/>
    <property type="project" value="UniProtKB-KW"/>
</dbReference>
<dbReference type="PROSITE" id="PS00622">
    <property type="entry name" value="HTH_LUXR_1"/>
    <property type="match status" value="1"/>
</dbReference>
<dbReference type="PROSITE" id="PS50110">
    <property type="entry name" value="RESPONSE_REGULATORY"/>
    <property type="match status" value="1"/>
</dbReference>
<dbReference type="CDD" id="cd06170">
    <property type="entry name" value="LuxR_C_like"/>
    <property type="match status" value="1"/>
</dbReference>
<dbReference type="PRINTS" id="PR00038">
    <property type="entry name" value="HTHLUXR"/>
</dbReference>
<evidence type="ECO:0000313" key="9">
    <source>
        <dbReference type="Proteomes" id="UP000318331"/>
    </source>
</evidence>
<evidence type="ECO:0000256" key="4">
    <source>
        <dbReference type="ARBA" id="ARBA00023163"/>
    </source>
</evidence>
<keyword evidence="2" id="KW-0805">Transcription regulation</keyword>
<accession>A0A543HYQ3</accession>
<keyword evidence="3 8" id="KW-0238">DNA-binding</keyword>
<dbReference type="Pfam" id="PF00196">
    <property type="entry name" value="GerE"/>
    <property type="match status" value="1"/>
</dbReference>
<proteinExistence type="predicted"/>
<dbReference type="EMBL" id="VFPN01000002">
    <property type="protein sequence ID" value="TQM63474.1"/>
    <property type="molecule type" value="Genomic_DNA"/>
</dbReference>
<dbReference type="AlphaFoldDB" id="A0A543HYQ3"/>
<comment type="caution">
    <text evidence="8">The sequence shown here is derived from an EMBL/GenBank/DDBJ whole genome shotgun (WGS) entry which is preliminary data.</text>
</comment>
<dbReference type="InterPro" id="IPR001789">
    <property type="entry name" value="Sig_transdc_resp-reg_receiver"/>
</dbReference>
<feature type="domain" description="HTH luxR-type" evidence="6">
    <location>
        <begin position="160"/>
        <end position="225"/>
    </location>
</feature>
<evidence type="ECO:0000313" key="8">
    <source>
        <dbReference type="EMBL" id="TQM63474.1"/>
    </source>
</evidence>
<evidence type="ECO:0000259" key="7">
    <source>
        <dbReference type="PROSITE" id="PS50110"/>
    </source>
</evidence>
<dbReference type="GO" id="GO:0000160">
    <property type="term" value="P:phosphorelay signal transduction system"/>
    <property type="evidence" value="ECO:0007669"/>
    <property type="project" value="InterPro"/>
</dbReference>
<dbReference type="SUPFAM" id="SSF46894">
    <property type="entry name" value="C-terminal effector domain of the bipartite response regulators"/>
    <property type="match status" value="1"/>
</dbReference>
<gene>
    <name evidence="8" type="ORF">FB466_1737</name>
</gene>
<keyword evidence="1 5" id="KW-0597">Phosphoprotein</keyword>
<evidence type="ECO:0000256" key="3">
    <source>
        <dbReference type="ARBA" id="ARBA00023125"/>
    </source>
</evidence>
<dbReference type="InterPro" id="IPR039420">
    <property type="entry name" value="WalR-like"/>
</dbReference>
<evidence type="ECO:0000259" key="6">
    <source>
        <dbReference type="PROSITE" id="PS50043"/>
    </source>
</evidence>
<evidence type="ECO:0000256" key="5">
    <source>
        <dbReference type="PROSITE-ProRule" id="PRU00169"/>
    </source>
</evidence>
<evidence type="ECO:0000256" key="1">
    <source>
        <dbReference type="ARBA" id="ARBA00022553"/>
    </source>
</evidence>
<dbReference type="Gene3D" id="3.40.50.2300">
    <property type="match status" value="1"/>
</dbReference>
<dbReference type="PANTHER" id="PTHR43214">
    <property type="entry name" value="TWO-COMPONENT RESPONSE REGULATOR"/>
    <property type="match status" value="1"/>
</dbReference>
<keyword evidence="4" id="KW-0804">Transcription</keyword>
<dbReference type="SMART" id="SM00421">
    <property type="entry name" value="HTH_LUXR"/>
    <property type="match status" value="1"/>
</dbReference>
<dbReference type="InterPro" id="IPR011006">
    <property type="entry name" value="CheY-like_superfamily"/>
</dbReference>
<dbReference type="GO" id="GO:0006355">
    <property type="term" value="P:regulation of DNA-templated transcription"/>
    <property type="evidence" value="ECO:0007669"/>
    <property type="project" value="InterPro"/>
</dbReference>
<dbReference type="CDD" id="cd17535">
    <property type="entry name" value="REC_NarL-like"/>
    <property type="match status" value="1"/>
</dbReference>